<dbReference type="OrthoDB" id="9780685at2"/>
<dbReference type="Gene3D" id="3.40.640.10">
    <property type="entry name" value="Type I PLP-dependent aspartate aminotransferase-like (Major domain)"/>
    <property type="match status" value="1"/>
</dbReference>
<dbReference type="SUPFAM" id="SSF53383">
    <property type="entry name" value="PLP-dependent transferases"/>
    <property type="match status" value="1"/>
</dbReference>
<comment type="caution">
    <text evidence="9">The sequence shown here is derived from an EMBL/GenBank/DDBJ whole genome shotgun (WGS) entry which is preliminary data.</text>
</comment>
<evidence type="ECO:0000256" key="4">
    <source>
        <dbReference type="ARBA" id="ARBA00047199"/>
    </source>
</evidence>
<dbReference type="PATRIC" id="fig|520767.4.peg.121"/>
<gene>
    <name evidence="9" type="primary">metC</name>
    <name evidence="9" type="ORF">ATZ99_01140</name>
</gene>
<reference evidence="9 10" key="1">
    <citation type="submission" date="2015-12" db="EMBL/GenBank/DDBJ databases">
        <title>Draft genome of Thermovenabulum gondwanense isolated from a red thermophilic microbial mat colonisisng an outflow channel of a bore well.</title>
        <authorList>
            <person name="Patel B.K."/>
        </authorList>
    </citation>
    <scope>NUCLEOTIDE SEQUENCE [LARGE SCALE GENOMIC DNA]</scope>
    <source>
        <strain evidence="9 10">R270</strain>
    </source>
</reference>
<dbReference type="EMBL" id="LOHZ01000015">
    <property type="protein sequence ID" value="KYO68605.1"/>
    <property type="molecule type" value="Genomic_DNA"/>
</dbReference>
<dbReference type="GO" id="GO:0047982">
    <property type="term" value="F:homocysteine desulfhydrase activity"/>
    <property type="evidence" value="ECO:0007669"/>
    <property type="project" value="UniProtKB-EC"/>
</dbReference>
<evidence type="ECO:0000256" key="5">
    <source>
        <dbReference type="ARBA" id="ARBA00048780"/>
    </source>
</evidence>
<dbReference type="AlphaFoldDB" id="A0A162MZN0"/>
<evidence type="ECO:0000256" key="8">
    <source>
        <dbReference type="RuleBase" id="RU362118"/>
    </source>
</evidence>
<dbReference type="GO" id="GO:0018826">
    <property type="term" value="F:methionine gamma-lyase activity"/>
    <property type="evidence" value="ECO:0007669"/>
    <property type="project" value="UniProtKB-EC"/>
</dbReference>
<proteinExistence type="inferred from homology"/>
<dbReference type="InterPro" id="IPR015421">
    <property type="entry name" value="PyrdxlP-dep_Trfase_major"/>
</dbReference>
<evidence type="ECO:0000256" key="6">
    <source>
        <dbReference type="ARBA" id="ARBA00052699"/>
    </source>
</evidence>
<evidence type="ECO:0000256" key="1">
    <source>
        <dbReference type="ARBA" id="ARBA00001933"/>
    </source>
</evidence>
<dbReference type="Pfam" id="PF01053">
    <property type="entry name" value="Cys_Met_Meta_PP"/>
    <property type="match status" value="1"/>
</dbReference>
<dbReference type="CDD" id="cd00614">
    <property type="entry name" value="CGS_like"/>
    <property type="match status" value="1"/>
</dbReference>
<organism evidence="9 10">
    <name type="scientific">Thermovenabulum gondwanense</name>
    <dbReference type="NCBI Taxonomy" id="520767"/>
    <lineage>
        <taxon>Bacteria</taxon>
        <taxon>Bacillati</taxon>
        <taxon>Bacillota</taxon>
        <taxon>Clostridia</taxon>
        <taxon>Thermosediminibacterales</taxon>
        <taxon>Thermosediminibacteraceae</taxon>
        <taxon>Thermovenabulum</taxon>
    </lineage>
</organism>
<dbReference type="InterPro" id="IPR015422">
    <property type="entry name" value="PyrdxlP-dep_Trfase_small"/>
</dbReference>
<evidence type="ECO:0000313" key="9">
    <source>
        <dbReference type="EMBL" id="KYO68605.1"/>
    </source>
</evidence>
<dbReference type="FunFam" id="3.40.640.10:FF:000046">
    <property type="entry name" value="Cystathionine gamma-lyase"/>
    <property type="match status" value="1"/>
</dbReference>
<dbReference type="PANTHER" id="PTHR11808:SF80">
    <property type="entry name" value="CYSTATHIONINE GAMMA-LYASE"/>
    <property type="match status" value="1"/>
</dbReference>
<dbReference type="PIRSF" id="PIRSF001434">
    <property type="entry name" value="CGS"/>
    <property type="match status" value="1"/>
</dbReference>
<comment type="catalytic activity">
    <reaction evidence="6">
        <text>L-methionine + H2O = methanethiol + 2-oxobutanoate + NH4(+)</text>
        <dbReference type="Rhea" id="RHEA:23800"/>
        <dbReference type="ChEBI" id="CHEBI:15377"/>
        <dbReference type="ChEBI" id="CHEBI:16007"/>
        <dbReference type="ChEBI" id="CHEBI:16763"/>
        <dbReference type="ChEBI" id="CHEBI:28938"/>
        <dbReference type="ChEBI" id="CHEBI:57844"/>
        <dbReference type="EC" id="4.4.1.11"/>
    </reaction>
    <physiologicalReaction direction="left-to-right" evidence="6">
        <dbReference type="Rhea" id="RHEA:23801"/>
    </physiologicalReaction>
</comment>
<dbReference type="Gene3D" id="3.90.1150.10">
    <property type="entry name" value="Aspartate Aminotransferase, domain 1"/>
    <property type="match status" value="1"/>
</dbReference>
<dbReference type="Proteomes" id="UP000075737">
    <property type="component" value="Unassembled WGS sequence"/>
</dbReference>
<evidence type="ECO:0000256" key="7">
    <source>
        <dbReference type="PIRSR" id="PIRSR001434-2"/>
    </source>
</evidence>
<keyword evidence="2 7" id="KW-0663">Pyridoxal phosphate</keyword>
<dbReference type="GO" id="GO:0019346">
    <property type="term" value="P:transsulfuration"/>
    <property type="evidence" value="ECO:0007669"/>
    <property type="project" value="InterPro"/>
</dbReference>
<keyword evidence="9" id="KW-0456">Lyase</keyword>
<protein>
    <recommendedName>
        <fullName evidence="3">homocysteine desulfhydrase</fullName>
        <ecNumber evidence="3">4.4.1.2</ecNumber>
    </recommendedName>
    <alternativeName>
        <fullName evidence="4">Homocysteine desulfhydrase</fullName>
    </alternativeName>
</protein>
<comment type="similarity">
    <text evidence="8">Belongs to the trans-sulfuration enzymes family.</text>
</comment>
<evidence type="ECO:0000256" key="2">
    <source>
        <dbReference type="ARBA" id="ARBA00022898"/>
    </source>
</evidence>
<dbReference type="STRING" id="520767.ATZ99_01140"/>
<accession>A0A162MZN0</accession>
<comment type="cofactor">
    <cofactor evidence="1 8">
        <name>pyridoxal 5'-phosphate</name>
        <dbReference type="ChEBI" id="CHEBI:597326"/>
    </cofactor>
</comment>
<dbReference type="GO" id="GO:0005737">
    <property type="term" value="C:cytoplasm"/>
    <property type="evidence" value="ECO:0007669"/>
    <property type="project" value="TreeGrafter"/>
</dbReference>
<name>A0A162MZN0_9FIRM</name>
<dbReference type="PANTHER" id="PTHR11808">
    <property type="entry name" value="TRANS-SULFURATION ENZYME FAMILY MEMBER"/>
    <property type="match status" value="1"/>
</dbReference>
<dbReference type="EC" id="4.4.1.2" evidence="3"/>
<feature type="modified residue" description="N6-(pyridoxal phosphate)lysine" evidence="7">
    <location>
        <position position="206"/>
    </location>
</feature>
<evidence type="ECO:0000256" key="3">
    <source>
        <dbReference type="ARBA" id="ARBA00047175"/>
    </source>
</evidence>
<keyword evidence="10" id="KW-1185">Reference proteome</keyword>
<sequence>MSKKFMTKLTHKGEKAPSSISYPKVPPIYLSSVFCFDSVEELDLVYEKAEPGYVYSRMSNPTHHCTEEILAALDEGDDAIVYSSGMAAITMSILAFVKAGDHIISSNVLYGGTWEFLNSELKKFNIEVSFVDFYRDDIEKYFKPNTKIIYMETISNPLMEVYDIKKIAKVAHDHKALLIVDNTFATPVICQPLRLGADVAVYSVTKYLAGHSDILGGAVVADKDKIEKIKHTGQIYGPTMSPFDSWLLMRSLRTLELRVVRHSENALKLAEYLENHQKVKKVYYPGLVSSPHKKTADEIFNNGLYGGMLSVDLYGGEKAACNLIKNMKNIKLVPSLAGVSTTLSYPAKTSHRSMSREEREKAGISDGLLRVSVGLEDIEDIITEFDAALHII</sequence>
<dbReference type="RefSeq" id="WP_068747312.1">
    <property type="nucleotide sequence ID" value="NZ_LOHZ01000015.1"/>
</dbReference>
<dbReference type="GO" id="GO:0030170">
    <property type="term" value="F:pyridoxal phosphate binding"/>
    <property type="evidence" value="ECO:0007669"/>
    <property type="project" value="InterPro"/>
</dbReference>
<comment type="catalytic activity">
    <reaction evidence="5">
        <text>L-homocysteine + H2O = 2-oxobutanoate + hydrogen sulfide + NH4(+) + H(+)</text>
        <dbReference type="Rhea" id="RHEA:14501"/>
        <dbReference type="ChEBI" id="CHEBI:15377"/>
        <dbReference type="ChEBI" id="CHEBI:15378"/>
        <dbReference type="ChEBI" id="CHEBI:16763"/>
        <dbReference type="ChEBI" id="CHEBI:28938"/>
        <dbReference type="ChEBI" id="CHEBI:29919"/>
        <dbReference type="ChEBI" id="CHEBI:58199"/>
        <dbReference type="EC" id="4.4.1.2"/>
    </reaction>
    <physiologicalReaction direction="left-to-right" evidence="5">
        <dbReference type="Rhea" id="RHEA:14502"/>
    </physiologicalReaction>
</comment>
<dbReference type="InterPro" id="IPR000277">
    <property type="entry name" value="Cys/Met-Metab_PyrdxlP-dep_enz"/>
</dbReference>
<evidence type="ECO:0000313" key="10">
    <source>
        <dbReference type="Proteomes" id="UP000075737"/>
    </source>
</evidence>
<dbReference type="InterPro" id="IPR015424">
    <property type="entry name" value="PyrdxlP-dep_Trfase"/>
</dbReference>